<evidence type="ECO:0000256" key="2">
    <source>
        <dbReference type="ARBA" id="ARBA00022737"/>
    </source>
</evidence>
<dbReference type="SMART" id="SM00320">
    <property type="entry name" value="WD40"/>
    <property type="match status" value="7"/>
</dbReference>
<dbReference type="InterPro" id="IPR036322">
    <property type="entry name" value="WD40_repeat_dom_sf"/>
</dbReference>
<evidence type="ECO:0000313" key="5">
    <source>
        <dbReference type="Proteomes" id="UP000236161"/>
    </source>
</evidence>
<keyword evidence="2" id="KW-0677">Repeat</keyword>
<gene>
    <name evidence="4" type="primary">ZFWD4</name>
    <name evidence="4" type="ORF">AXF42_Ash008861</name>
</gene>
<organism evidence="4 5">
    <name type="scientific">Apostasia shenzhenica</name>
    <dbReference type="NCBI Taxonomy" id="1088818"/>
    <lineage>
        <taxon>Eukaryota</taxon>
        <taxon>Viridiplantae</taxon>
        <taxon>Streptophyta</taxon>
        <taxon>Embryophyta</taxon>
        <taxon>Tracheophyta</taxon>
        <taxon>Spermatophyta</taxon>
        <taxon>Magnoliopsida</taxon>
        <taxon>Liliopsida</taxon>
        <taxon>Asparagales</taxon>
        <taxon>Orchidaceae</taxon>
        <taxon>Apostasioideae</taxon>
        <taxon>Apostasia</taxon>
    </lineage>
</organism>
<dbReference type="Proteomes" id="UP000236161">
    <property type="component" value="Unassembled WGS sequence"/>
</dbReference>
<evidence type="ECO:0000313" key="4">
    <source>
        <dbReference type="EMBL" id="PKA58574.1"/>
    </source>
</evidence>
<dbReference type="Pfam" id="PF00400">
    <property type="entry name" value="WD40"/>
    <property type="match status" value="5"/>
</dbReference>
<dbReference type="InterPro" id="IPR015943">
    <property type="entry name" value="WD40/YVTN_repeat-like_dom_sf"/>
</dbReference>
<dbReference type="EMBL" id="KZ451951">
    <property type="protein sequence ID" value="PKA58574.1"/>
    <property type="molecule type" value="Genomic_DNA"/>
</dbReference>
<dbReference type="PRINTS" id="PR00320">
    <property type="entry name" value="GPROTEINBRPT"/>
</dbReference>
<proteinExistence type="predicted"/>
<dbReference type="OrthoDB" id="674604at2759"/>
<keyword evidence="5" id="KW-1185">Reference proteome</keyword>
<dbReference type="PROSITE" id="PS50082">
    <property type="entry name" value="WD_REPEATS_2"/>
    <property type="match status" value="2"/>
</dbReference>
<dbReference type="PANTHER" id="PTHR22844">
    <property type="entry name" value="F-BOX AND WD40 DOMAIN PROTEIN"/>
    <property type="match status" value="1"/>
</dbReference>
<evidence type="ECO:0000256" key="3">
    <source>
        <dbReference type="PROSITE-ProRule" id="PRU00221"/>
    </source>
</evidence>
<dbReference type="PANTHER" id="PTHR22844:SF340">
    <property type="entry name" value="OS01G0946100 PROTEIN"/>
    <property type="match status" value="1"/>
</dbReference>
<name>A0A2I0ASQ7_9ASPA</name>
<protein>
    <submittedName>
        <fullName evidence="4">Zinc finger CCCH domain-containing protein 62</fullName>
    </submittedName>
</protein>
<dbReference type="InterPro" id="IPR020472">
    <property type="entry name" value="WD40_PAC1"/>
</dbReference>
<sequence length="390" mass="42079">MARAPLLSPSLSSANVDTLAPAASPATTKSFSDHYSTSFSSPYKLLAVLSGHAGAVSSLALCGEFLLSASVAQDIIAWQHPDLRPFTRFGHGDGSVKALVAAGNRLFTAHQDRRIRVWKVSRRPGNAFRLVATLPTARDYLLRIIKRSSFIQTRRHHRRLWIEHADSISCLAVGPGVIYSGSWDKTLKVWRASDLKCIESIAAHDDAINALVAHKGILCSASADGKIRIWAKGKSSHCLRATLVSRKEVSWNAVVVSDEGGFVYGGGSDGGVMGWEIEGPRVVCHAMEAHAMAVLCLCTTAGFVFSGSADNTIGVWRREKGGGLERLGTISGHEGPVKCLQASWRCVGGGGGFMLYSGGLDKSLRVWWLPKEYGGEGEMREEMEKCIMVV</sequence>
<dbReference type="FunFam" id="2.130.10.10:FF:000775">
    <property type="entry name" value="BnaA09g28200D protein"/>
    <property type="match status" value="1"/>
</dbReference>
<reference evidence="4 5" key="1">
    <citation type="journal article" date="2017" name="Nature">
        <title>The Apostasia genome and the evolution of orchids.</title>
        <authorList>
            <person name="Zhang G.Q."/>
            <person name="Liu K.W."/>
            <person name="Li Z."/>
            <person name="Lohaus R."/>
            <person name="Hsiao Y.Y."/>
            <person name="Niu S.C."/>
            <person name="Wang J.Y."/>
            <person name="Lin Y.C."/>
            <person name="Xu Q."/>
            <person name="Chen L.J."/>
            <person name="Yoshida K."/>
            <person name="Fujiwara S."/>
            <person name="Wang Z.W."/>
            <person name="Zhang Y.Q."/>
            <person name="Mitsuda N."/>
            <person name="Wang M."/>
            <person name="Liu G.H."/>
            <person name="Pecoraro L."/>
            <person name="Huang H.X."/>
            <person name="Xiao X.J."/>
            <person name="Lin M."/>
            <person name="Wu X.Y."/>
            <person name="Wu W.L."/>
            <person name="Chen Y.Y."/>
            <person name="Chang S.B."/>
            <person name="Sakamoto S."/>
            <person name="Ohme-Takagi M."/>
            <person name="Yagi M."/>
            <person name="Zeng S.J."/>
            <person name="Shen C.Y."/>
            <person name="Yeh C.M."/>
            <person name="Luo Y.B."/>
            <person name="Tsai W.C."/>
            <person name="Van de Peer Y."/>
            <person name="Liu Z.J."/>
        </authorList>
    </citation>
    <scope>NUCLEOTIDE SEQUENCE [LARGE SCALE GENOMIC DNA]</scope>
    <source>
        <strain evidence="5">cv. Shenzhen</strain>
        <tissue evidence="4">Stem</tissue>
    </source>
</reference>
<evidence type="ECO:0000256" key="1">
    <source>
        <dbReference type="ARBA" id="ARBA00022574"/>
    </source>
</evidence>
<feature type="repeat" description="WD" evidence="3">
    <location>
        <begin position="201"/>
        <end position="230"/>
    </location>
</feature>
<dbReference type="InterPro" id="IPR045182">
    <property type="entry name" value="JINGUBANG-like"/>
</dbReference>
<dbReference type="SUPFAM" id="SSF50978">
    <property type="entry name" value="WD40 repeat-like"/>
    <property type="match status" value="1"/>
</dbReference>
<dbReference type="STRING" id="1088818.A0A2I0ASQ7"/>
<dbReference type="Gene3D" id="2.130.10.10">
    <property type="entry name" value="YVTN repeat-like/Quinoprotein amine dehydrogenase"/>
    <property type="match status" value="2"/>
</dbReference>
<keyword evidence="1 3" id="KW-0853">WD repeat</keyword>
<feature type="repeat" description="WD" evidence="3">
    <location>
        <begin position="161"/>
        <end position="200"/>
    </location>
</feature>
<dbReference type="AlphaFoldDB" id="A0A2I0ASQ7"/>
<dbReference type="InterPro" id="IPR001680">
    <property type="entry name" value="WD40_rpt"/>
</dbReference>
<accession>A0A2I0ASQ7</accession>